<dbReference type="RefSeq" id="WP_324619955.1">
    <property type="nucleotide sequence ID" value="NZ_JAYKOT010000003.1"/>
</dbReference>
<protein>
    <submittedName>
        <fullName evidence="1">Uncharacterized protein</fullName>
    </submittedName>
</protein>
<dbReference type="Proteomes" id="UP001357733">
    <property type="component" value="Unassembled WGS sequence"/>
</dbReference>
<reference evidence="1 2" key="1">
    <citation type="submission" date="2024-01" db="EMBL/GenBank/DDBJ databases">
        <title>Complete genome sequence of Citroniella saccharovorans strain M6.X9, isolated from human fecal sample.</title>
        <authorList>
            <person name="Cheng G."/>
            <person name="Westerholm M."/>
            <person name="Schnurer A."/>
        </authorList>
    </citation>
    <scope>NUCLEOTIDE SEQUENCE [LARGE SCALE GENOMIC DNA]</scope>
    <source>
        <strain evidence="1 2">DSM 29873</strain>
    </source>
</reference>
<evidence type="ECO:0000313" key="1">
    <source>
        <dbReference type="EMBL" id="MEB3429795.1"/>
    </source>
</evidence>
<organism evidence="1 2">
    <name type="scientific">Citroniella saccharovorans</name>
    <dbReference type="NCBI Taxonomy" id="2053367"/>
    <lineage>
        <taxon>Bacteria</taxon>
        <taxon>Bacillati</taxon>
        <taxon>Bacillota</taxon>
        <taxon>Tissierellia</taxon>
        <taxon>Tissierellales</taxon>
        <taxon>Peptoniphilaceae</taxon>
        <taxon>Citroniella</taxon>
    </lineage>
</organism>
<evidence type="ECO:0000313" key="2">
    <source>
        <dbReference type="Proteomes" id="UP001357733"/>
    </source>
</evidence>
<comment type="caution">
    <text evidence="1">The sequence shown here is derived from an EMBL/GenBank/DDBJ whole genome shotgun (WGS) entry which is preliminary data.</text>
</comment>
<proteinExistence type="predicted"/>
<sequence>MNKAIDNGKLIPSVLPRDLKENEDDFDKLSLDEQKNLVMELLNKNQLYVNLSDIGDEEYKVSEADKVFTRSFYGKE</sequence>
<dbReference type="EMBL" id="JAYKOT010000003">
    <property type="protein sequence ID" value="MEB3429795.1"/>
    <property type="molecule type" value="Genomic_DNA"/>
</dbReference>
<keyword evidence="2" id="KW-1185">Reference proteome</keyword>
<dbReference type="AlphaFoldDB" id="A0AAW9MYZ2"/>
<name>A0AAW9MYZ2_9FIRM</name>
<gene>
    <name evidence="1" type="ORF">VLK81_07215</name>
</gene>
<accession>A0AAW9MYZ2</accession>